<dbReference type="AlphaFoldDB" id="A0A553PPH6"/>
<keyword evidence="11" id="KW-0472">Membrane</keyword>
<keyword evidence="10" id="KW-1133">Transmembrane helix</keyword>
<evidence type="ECO:0000256" key="6">
    <source>
        <dbReference type="ARBA" id="ARBA00022679"/>
    </source>
</evidence>
<evidence type="ECO:0000313" key="13">
    <source>
        <dbReference type="EMBL" id="TRY79583.1"/>
    </source>
</evidence>
<evidence type="ECO:0000256" key="10">
    <source>
        <dbReference type="ARBA" id="ARBA00022989"/>
    </source>
</evidence>
<evidence type="ECO:0000256" key="8">
    <source>
        <dbReference type="ARBA" id="ARBA00022741"/>
    </source>
</evidence>
<sequence length="397" mass="45530">MIQPQNHKTMAMDIKATWGRRCNKLIFISSENVSVALNSFLPSIGLPVLEDWNNTWTNTKKVFKHVYENHIDEAEWFLKADDDSYIILENLRYLLQSHNHSNPLYFGHTIETHVNQGFLSRGSSYVLSREALRRLVTKGLTDQTGHICRTDKGEAENAEMGKCLENLNVVRGNSSDLLGRPLFLPKGTVITIGKNPDTNHSGQYHFYPSVDGKGCCSDKAILFHCVSSAQMHMMEYFLYHLRPRNPARSISTMAKEYSVSRRTMGRVVKEDLGLHPHRLRRRQLLLTATRSKRLTRSKLLKDWLAANPDVIVIYSDEKLFDVMRKFNSQNDRVLSWDISKVNPRVKTMYRTQKPSSIMIWCAVASNGKKSPVFRIPNGIQLNVEDNCGCEQTPKIFE</sequence>
<dbReference type="EC" id="2.4.1.122" evidence="4"/>
<name>A0A553PPH6_TIGCA</name>
<evidence type="ECO:0000256" key="9">
    <source>
        <dbReference type="ARBA" id="ARBA00022968"/>
    </source>
</evidence>
<gene>
    <name evidence="13" type="ORF">TCAL_08943</name>
</gene>
<dbReference type="GO" id="GO:0016263">
    <property type="term" value="F:glycoprotein-N-acetylgalactosamine 3-beta-galactosyltransferase activity"/>
    <property type="evidence" value="ECO:0007669"/>
    <property type="project" value="UniProtKB-EC"/>
</dbReference>
<keyword evidence="14" id="KW-1185">Reference proteome</keyword>
<evidence type="ECO:0000256" key="3">
    <source>
        <dbReference type="ARBA" id="ARBA00006462"/>
    </source>
</evidence>
<evidence type="ECO:0000256" key="5">
    <source>
        <dbReference type="ARBA" id="ARBA00022676"/>
    </source>
</evidence>
<reference evidence="13 14" key="1">
    <citation type="journal article" date="2018" name="Nat. Ecol. Evol.">
        <title>Genomic signatures of mitonuclear coevolution across populations of Tigriopus californicus.</title>
        <authorList>
            <person name="Barreto F.S."/>
            <person name="Watson E.T."/>
            <person name="Lima T.G."/>
            <person name="Willett C.S."/>
            <person name="Edmands S."/>
            <person name="Li W."/>
            <person name="Burton R.S."/>
        </authorList>
    </citation>
    <scope>NUCLEOTIDE SEQUENCE [LARGE SCALE GENOMIC DNA]</scope>
    <source>
        <strain evidence="13 14">San Diego</strain>
    </source>
</reference>
<dbReference type="UniPathway" id="UPA00378"/>
<comment type="subcellular location">
    <subcellularLocation>
        <location evidence="1">Membrane</location>
        <topology evidence="1">Single-pass type II membrane protein</topology>
    </subcellularLocation>
</comment>
<evidence type="ECO:0000259" key="12">
    <source>
        <dbReference type="Pfam" id="PF02434"/>
    </source>
</evidence>
<dbReference type="Proteomes" id="UP000318571">
    <property type="component" value="Chromosome 6"/>
</dbReference>
<evidence type="ECO:0000256" key="7">
    <source>
        <dbReference type="ARBA" id="ARBA00022692"/>
    </source>
</evidence>
<dbReference type="OMA" id="HIDEAEW"/>
<keyword evidence="9" id="KW-0735">Signal-anchor</keyword>
<feature type="domain" description="Fringe-like glycosyltransferase" evidence="12">
    <location>
        <begin position="7"/>
        <end position="166"/>
    </location>
</feature>
<dbReference type="InterPro" id="IPR036397">
    <property type="entry name" value="RNaseH_sf"/>
</dbReference>
<keyword evidence="8" id="KW-0547">Nucleotide-binding</keyword>
<dbReference type="Pfam" id="PF02434">
    <property type="entry name" value="Fringe"/>
    <property type="match status" value="1"/>
</dbReference>
<dbReference type="STRING" id="6832.A0A553PPH6"/>
<dbReference type="Gene3D" id="3.90.550.50">
    <property type="match status" value="1"/>
</dbReference>
<keyword evidence="5" id="KW-0328">Glycosyltransferase</keyword>
<proteinExistence type="inferred from homology"/>
<dbReference type="EMBL" id="VCGU01000002">
    <property type="protein sequence ID" value="TRY79583.1"/>
    <property type="molecule type" value="Genomic_DNA"/>
</dbReference>
<dbReference type="InterPro" id="IPR026050">
    <property type="entry name" value="C1GALT1/C1GALT1_chp1"/>
</dbReference>
<comment type="similarity">
    <text evidence="3">Belongs to the glycosyltransferase 31 family. Beta3-Gal-T subfamily.</text>
</comment>
<dbReference type="Gene3D" id="3.30.420.10">
    <property type="entry name" value="Ribonuclease H-like superfamily/Ribonuclease H"/>
    <property type="match status" value="1"/>
</dbReference>
<comment type="caution">
    <text evidence="13">The sequence shown here is derived from an EMBL/GenBank/DDBJ whole genome shotgun (WGS) entry which is preliminary data.</text>
</comment>
<dbReference type="InterPro" id="IPR003378">
    <property type="entry name" value="Fringe-like_glycosylTrfase"/>
</dbReference>
<dbReference type="PANTHER" id="PTHR23033">
    <property type="entry name" value="BETA1,3-GALACTOSYLTRANSFERASE"/>
    <property type="match status" value="1"/>
</dbReference>
<dbReference type="GO" id="GO:0003676">
    <property type="term" value="F:nucleic acid binding"/>
    <property type="evidence" value="ECO:0007669"/>
    <property type="project" value="InterPro"/>
</dbReference>
<dbReference type="GO" id="GO:0000166">
    <property type="term" value="F:nucleotide binding"/>
    <property type="evidence" value="ECO:0007669"/>
    <property type="project" value="UniProtKB-KW"/>
</dbReference>
<evidence type="ECO:0000313" key="14">
    <source>
        <dbReference type="Proteomes" id="UP000318571"/>
    </source>
</evidence>
<organism evidence="13 14">
    <name type="scientific">Tigriopus californicus</name>
    <name type="common">Marine copepod</name>
    <dbReference type="NCBI Taxonomy" id="6832"/>
    <lineage>
        <taxon>Eukaryota</taxon>
        <taxon>Metazoa</taxon>
        <taxon>Ecdysozoa</taxon>
        <taxon>Arthropoda</taxon>
        <taxon>Crustacea</taxon>
        <taxon>Multicrustacea</taxon>
        <taxon>Hexanauplia</taxon>
        <taxon>Copepoda</taxon>
        <taxon>Harpacticoida</taxon>
        <taxon>Harpacticidae</taxon>
        <taxon>Tigriopus</taxon>
    </lineage>
</organism>
<protein>
    <recommendedName>
        <fullName evidence="4">N-acetylgalactosaminide beta-1,3-galactosyltransferase</fullName>
        <ecNumber evidence="4">2.4.1.122</ecNumber>
    </recommendedName>
</protein>
<accession>A0A553PPH6</accession>
<evidence type="ECO:0000256" key="2">
    <source>
        <dbReference type="ARBA" id="ARBA00004922"/>
    </source>
</evidence>
<evidence type="ECO:0000256" key="1">
    <source>
        <dbReference type="ARBA" id="ARBA00004606"/>
    </source>
</evidence>
<comment type="pathway">
    <text evidence="2">Protein modification; protein glycosylation.</text>
</comment>
<evidence type="ECO:0000256" key="11">
    <source>
        <dbReference type="ARBA" id="ARBA00023136"/>
    </source>
</evidence>
<keyword evidence="7" id="KW-0812">Transmembrane</keyword>
<dbReference type="PANTHER" id="PTHR23033:SF14">
    <property type="entry name" value="GLYCOPROTEIN-N-ACETYLGALACTOSAMINE 3-BETA-GALACTOSYLTRANSFERASE 1-RELATED"/>
    <property type="match status" value="1"/>
</dbReference>
<keyword evidence="6" id="KW-0808">Transferase</keyword>
<dbReference type="GO" id="GO:0016020">
    <property type="term" value="C:membrane"/>
    <property type="evidence" value="ECO:0007669"/>
    <property type="project" value="UniProtKB-SubCell"/>
</dbReference>
<evidence type="ECO:0000256" key="4">
    <source>
        <dbReference type="ARBA" id="ARBA00012557"/>
    </source>
</evidence>